<dbReference type="InterPro" id="IPR042100">
    <property type="entry name" value="Bug_dom1"/>
</dbReference>
<dbReference type="PANTHER" id="PTHR42928:SF5">
    <property type="entry name" value="BLR1237 PROTEIN"/>
    <property type="match status" value="1"/>
</dbReference>
<accession>A0A7Y9IUY2</accession>
<dbReference type="AlphaFoldDB" id="A0A7Y9IUY2"/>
<gene>
    <name evidence="3" type="ORF">FHW18_001970</name>
</gene>
<evidence type="ECO:0000313" key="4">
    <source>
        <dbReference type="Proteomes" id="UP000542125"/>
    </source>
</evidence>
<dbReference type="EMBL" id="JACBYR010000001">
    <property type="protein sequence ID" value="NYE82699.1"/>
    <property type="molecule type" value="Genomic_DNA"/>
</dbReference>
<organism evidence="3 4">
    <name type="scientific">Pigmentiphaga litoralis</name>
    <dbReference type="NCBI Taxonomy" id="516702"/>
    <lineage>
        <taxon>Bacteria</taxon>
        <taxon>Pseudomonadati</taxon>
        <taxon>Pseudomonadota</taxon>
        <taxon>Betaproteobacteria</taxon>
        <taxon>Burkholderiales</taxon>
        <taxon>Alcaligenaceae</taxon>
        <taxon>Pigmentiphaga</taxon>
    </lineage>
</organism>
<dbReference type="Gene3D" id="3.40.190.10">
    <property type="entry name" value="Periplasmic binding protein-like II"/>
    <property type="match status" value="1"/>
</dbReference>
<protein>
    <submittedName>
        <fullName evidence="3">Tripartite-type tricarboxylate transporter receptor subunit TctC</fullName>
    </submittedName>
</protein>
<dbReference type="CDD" id="cd07012">
    <property type="entry name" value="PBP2_Bug_TTT"/>
    <property type="match status" value="1"/>
</dbReference>
<dbReference type="PANTHER" id="PTHR42928">
    <property type="entry name" value="TRICARBOXYLATE-BINDING PROTEIN"/>
    <property type="match status" value="1"/>
</dbReference>
<reference evidence="3 4" key="1">
    <citation type="submission" date="2020-07" db="EMBL/GenBank/DDBJ databases">
        <title>Genomic Encyclopedia of Type Strains, Phase IV (KMG-V): Genome sequencing to study the core and pangenomes of soil and plant-associated prokaryotes.</title>
        <authorList>
            <person name="Whitman W."/>
        </authorList>
    </citation>
    <scope>NUCLEOTIDE SEQUENCE [LARGE SCALE GENOMIC DNA]</scope>
    <source>
        <strain evidence="3 4">SAS40</strain>
    </source>
</reference>
<proteinExistence type="inferred from homology"/>
<dbReference type="Proteomes" id="UP000542125">
    <property type="component" value="Unassembled WGS sequence"/>
</dbReference>
<evidence type="ECO:0000256" key="1">
    <source>
        <dbReference type="ARBA" id="ARBA00006987"/>
    </source>
</evidence>
<dbReference type="RefSeq" id="WP_179585799.1">
    <property type="nucleotide sequence ID" value="NZ_JACBYR010000001.1"/>
</dbReference>
<dbReference type="SUPFAM" id="SSF53850">
    <property type="entry name" value="Periplasmic binding protein-like II"/>
    <property type="match status" value="1"/>
</dbReference>
<dbReference type="Gene3D" id="3.40.190.150">
    <property type="entry name" value="Bordetella uptake gene, domain 1"/>
    <property type="match status" value="1"/>
</dbReference>
<dbReference type="PIRSF" id="PIRSF017082">
    <property type="entry name" value="YflP"/>
    <property type="match status" value="1"/>
</dbReference>
<keyword evidence="2" id="KW-0732">Signal</keyword>
<comment type="caution">
    <text evidence="3">The sequence shown here is derived from an EMBL/GenBank/DDBJ whole genome shotgun (WGS) entry which is preliminary data.</text>
</comment>
<dbReference type="InterPro" id="IPR005064">
    <property type="entry name" value="BUG"/>
</dbReference>
<sequence>MKRSIRLLFSACVFTATAAASATAMAQDWPNRPVKLVVPFPAGGPTDMIGREVAEVLRAEFKQPVIVENRPGGNGTLGLGVLAKAPNDGYTLGLVAITVAIAPHLGNAGFDSFKDFTYISNVASTTPVLVAAKDAPYSTLSELVTYAKANPGKIAYGTPGVGTIPHLAVELFQTQAAVQFNHIPYKGAQQQIQDLIGGSTQLDSQSSLVVAGPQIKAGRIKAIAVLSEQRSPQLPETPTAKESGYPGLVVAPWFGIGGPAGLPPEVVQKVHAALAKGFQRSDVQEKFTANGNVIHISPSPAEFRQYATTEFARWGKVIKDGGIKGE</sequence>
<feature type="chain" id="PRO_5031285892" evidence="2">
    <location>
        <begin position="27"/>
        <end position="326"/>
    </location>
</feature>
<dbReference type="Pfam" id="PF03401">
    <property type="entry name" value="TctC"/>
    <property type="match status" value="1"/>
</dbReference>
<keyword evidence="3" id="KW-0675">Receptor</keyword>
<name>A0A7Y9IUY2_9BURK</name>
<comment type="similarity">
    <text evidence="1">Belongs to the UPF0065 (bug) family.</text>
</comment>
<keyword evidence="4" id="KW-1185">Reference proteome</keyword>
<evidence type="ECO:0000313" key="3">
    <source>
        <dbReference type="EMBL" id="NYE82699.1"/>
    </source>
</evidence>
<evidence type="ECO:0000256" key="2">
    <source>
        <dbReference type="SAM" id="SignalP"/>
    </source>
</evidence>
<feature type="signal peptide" evidence="2">
    <location>
        <begin position="1"/>
        <end position="26"/>
    </location>
</feature>